<feature type="region of interest" description="Disordered" evidence="1">
    <location>
        <begin position="307"/>
        <end position="391"/>
    </location>
</feature>
<evidence type="ECO:0000256" key="1">
    <source>
        <dbReference type="SAM" id="MobiDB-lite"/>
    </source>
</evidence>
<reference evidence="2" key="1">
    <citation type="submission" date="2021-07" db="EMBL/GenBank/DDBJ databases">
        <authorList>
            <person name="Branca A.L. A."/>
        </authorList>
    </citation>
    <scope>NUCLEOTIDE SEQUENCE</scope>
</reference>
<feature type="compositionally biased region" description="Basic residues" evidence="1">
    <location>
        <begin position="332"/>
        <end position="341"/>
    </location>
</feature>
<dbReference type="OrthoDB" id="21418at2759"/>
<evidence type="ECO:0000313" key="3">
    <source>
        <dbReference type="Proteomes" id="UP001154252"/>
    </source>
</evidence>
<protein>
    <submittedName>
        <fullName evidence="2">Uncharacterized protein</fullName>
    </submittedName>
</protein>
<comment type="caution">
    <text evidence="2">The sequence shown here is derived from an EMBL/GenBank/DDBJ whole genome shotgun (WGS) entry which is preliminary data.</text>
</comment>
<proteinExistence type="predicted"/>
<dbReference type="EMBL" id="CAJVRC010000888">
    <property type="protein sequence ID" value="CAG8906268.1"/>
    <property type="molecule type" value="Genomic_DNA"/>
</dbReference>
<feature type="compositionally biased region" description="Polar residues" evidence="1">
    <location>
        <begin position="109"/>
        <end position="124"/>
    </location>
</feature>
<feature type="region of interest" description="Disordered" evidence="1">
    <location>
        <begin position="103"/>
        <end position="124"/>
    </location>
</feature>
<gene>
    <name evidence="2" type="ORF">PEGY_LOCUS8448</name>
</gene>
<accession>A0A9W4KIC6</accession>
<feature type="region of interest" description="Disordered" evidence="1">
    <location>
        <begin position="216"/>
        <end position="280"/>
    </location>
</feature>
<dbReference type="PANTHER" id="PTHR38645:SF1">
    <property type="entry name" value="YALI0F12243P"/>
    <property type="match status" value="1"/>
</dbReference>
<dbReference type="Proteomes" id="UP001154252">
    <property type="component" value="Unassembled WGS sequence"/>
</dbReference>
<sequence length="391" mass="42843">MKIPPFGRACGMEYCYSDGKWASRYRARAVICSNLEIESSSVDTSWCLLLHSWVDNYLYISDSGCVGSCLLFCYSPSHSHFSLSPPPSSSLLPFGHRRTTHGARHKKLSTQTLSPSKPSHNRALTSFPAMDSMRSLNTSLPSSTPRPQPPEQLLQQFKAAALSVTNLYKNAVCEQAQARSSGYQDAIEDLLHFLDRENLGLGDGEGWKVRQWATEKCDGTGSQSSDEDAEVDKRDRSVTPATARKEKPTPETIPRQPPTSAPVPASKPESITPPTQVHETPSFATPAVFTFSAGPTYPQCQELDMDVQSSDNSSATMQDGAPVSVSVMPRNSRPHHRHNNHPRSNARLSPRESPATIGSKRKFTFPDFFDLSGLNNGRDMAGGGGKRGRFA</sequence>
<dbReference type="AlphaFoldDB" id="A0A9W4KIC6"/>
<feature type="compositionally biased region" description="Polar residues" evidence="1">
    <location>
        <begin position="307"/>
        <end position="317"/>
    </location>
</feature>
<organism evidence="2 3">
    <name type="scientific">Penicillium egyptiacum</name>
    <dbReference type="NCBI Taxonomy" id="1303716"/>
    <lineage>
        <taxon>Eukaryota</taxon>
        <taxon>Fungi</taxon>
        <taxon>Dikarya</taxon>
        <taxon>Ascomycota</taxon>
        <taxon>Pezizomycotina</taxon>
        <taxon>Eurotiomycetes</taxon>
        <taxon>Eurotiomycetidae</taxon>
        <taxon>Eurotiales</taxon>
        <taxon>Aspergillaceae</taxon>
        <taxon>Penicillium</taxon>
    </lineage>
</organism>
<evidence type="ECO:0000313" key="2">
    <source>
        <dbReference type="EMBL" id="CAG8906268.1"/>
    </source>
</evidence>
<feature type="compositionally biased region" description="Basic and acidic residues" evidence="1">
    <location>
        <begin position="231"/>
        <end position="249"/>
    </location>
</feature>
<keyword evidence="3" id="KW-1185">Reference proteome</keyword>
<dbReference type="PANTHER" id="PTHR38645">
    <property type="entry name" value="CHROMOSOME 9, WHOLE GENOME SHOTGUN SEQUENCE"/>
    <property type="match status" value="1"/>
</dbReference>
<name>A0A9W4KIC6_9EURO</name>